<dbReference type="GeneID" id="80876045"/>
<name>A0AAE9WEW6_9SCHI</name>
<dbReference type="Gene3D" id="1.10.287.660">
    <property type="entry name" value="Helix hairpin bin"/>
    <property type="match status" value="1"/>
</dbReference>
<dbReference type="SUPFAM" id="SSF140102">
    <property type="entry name" value="ISY1 domain-like"/>
    <property type="match status" value="1"/>
</dbReference>
<evidence type="ECO:0000256" key="1">
    <source>
        <dbReference type="ARBA" id="ARBA00004123"/>
    </source>
</evidence>
<dbReference type="RefSeq" id="XP_056038833.1">
    <property type="nucleotide sequence ID" value="XM_056181356.1"/>
</dbReference>
<keyword evidence="4" id="KW-0508">mRNA splicing</keyword>
<dbReference type="InterPro" id="IPR037200">
    <property type="entry name" value="Isy1_sf"/>
</dbReference>
<dbReference type="GO" id="GO:0005684">
    <property type="term" value="C:U2-type spliceosomal complex"/>
    <property type="evidence" value="ECO:0007669"/>
    <property type="project" value="UniProtKB-ARBA"/>
</dbReference>
<evidence type="ECO:0000256" key="5">
    <source>
        <dbReference type="ARBA" id="ARBA00023242"/>
    </source>
</evidence>
<dbReference type="FunFam" id="1.10.287.660:FF:000001">
    <property type="entry name" value="pre-mRNA-splicing factor ISY1 homolog"/>
    <property type="match status" value="1"/>
</dbReference>
<keyword evidence="7" id="KW-1185">Reference proteome</keyword>
<dbReference type="AlphaFoldDB" id="A0AAE9WEW6"/>
<keyword evidence="3" id="KW-0507">mRNA processing</keyword>
<keyword evidence="3" id="KW-0747">Spliceosome</keyword>
<comment type="similarity">
    <text evidence="2">Belongs to the ISY1 family.</text>
</comment>
<dbReference type="KEGG" id="som:SOMG_02564"/>
<accession>A0AAE9WEW6</accession>
<dbReference type="GO" id="GO:0000974">
    <property type="term" value="C:Prp19 complex"/>
    <property type="evidence" value="ECO:0007669"/>
    <property type="project" value="UniProtKB-ARBA"/>
</dbReference>
<evidence type="ECO:0000256" key="2">
    <source>
        <dbReference type="ARBA" id="ARBA00007002"/>
    </source>
</evidence>
<dbReference type="Pfam" id="PF06246">
    <property type="entry name" value="Isy1"/>
    <property type="match status" value="1"/>
</dbReference>
<protein>
    <submittedName>
        <fullName evidence="6">Prp19 complex subunit Cwf12</fullName>
    </submittedName>
</protein>
<evidence type="ECO:0000313" key="6">
    <source>
        <dbReference type="EMBL" id="WBW74590.1"/>
    </source>
</evidence>
<comment type="subcellular location">
    <subcellularLocation>
        <location evidence="1">Nucleus</location>
    </subcellularLocation>
</comment>
<dbReference type="GO" id="GO:0071014">
    <property type="term" value="C:post-mRNA release spliceosomal complex"/>
    <property type="evidence" value="ECO:0007669"/>
    <property type="project" value="UniProtKB-ARBA"/>
</dbReference>
<dbReference type="EMBL" id="CP115612">
    <property type="protein sequence ID" value="WBW74590.1"/>
    <property type="molecule type" value="Genomic_DNA"/>
</dbReference>
<sequence length="217" mass="25652">MSSKQYVAGSKPVEKRQRNIKNINSVATCEKHRQSVVKDLSKKINKIQSAQLPDYQIRDLNDAINQLMREKHAWEVQIHELGGINYLYRKAKLFADDGEKIGEVDDYRYYGRARELPGVKELFEADMTFVPERLRKQEMQHRQLDAWYYGYTPLEEESSLQDFEKDISNQRLNRISKEKPNSLENWNPIVIEHVPAREEVENILLERRKSALLHRLV</sequence>
<dbReference type="InterPro" id="IPR029012">
    <property type="entry name" value="Helix_hairpin_bin_sf"/>
</dbReference>
<dbReference type="PANTHER" id="PTHR13021">
    <property type="entry name" value="PRE-MRNA-SPLICING FACTOR ISY1"/>
    <property type="match status" value="1"/>
</dbReference>
<dbReference type="Proteomes" id="UP001212411">
    <property type="component" value="Chromosome 2"/>
</dbReference>
<gene>
    <name evidence="6" type="primary">cwf12</name>
    <name evidence="6" type="ORF">SOMG_02564</name>
</gene>
<dbReference type="InterPro" id="IPR009360">
    <property type="entry name" value="Isy1"/>
</dbReference>
<evidence type="ECO:0000256" key="3">
    <source>
        <dbReference type="ARBA" id="ARBA00022728"/>
    </source>
</evidence>
<keyword evidence="5" id="KW-0539">Nucleus</keyword>
<evidence type="ECO:0000313" key="7">
    <source>
        <dbReference type="Proteomes" id="UP001212411"/>
    </source>
</evidence>
<organism evidence="6 7">
    <name type="scientific">Schizosaccharomyces osmophilus</name>
    <dbReference type="NCBI Taxonomy" id="2545709"/>
    <lineage>
        <taxon>Eukaryota</taxon>
        <taxon>Fungi</taxon>
        <taxon>Dikarya</taxon>
        <taxon>Ascomycota</taxon>
        <taxon>Taphrinomycotina</taxon>
        <taxon>Schizosaccharomycetes</taxon>
        <taxon>Schizosaccharomycetales</taxon>
        <taxon>Schizosaccharomycetaceae</taxon>
        <taxon>Schizosaccharomyces</taxon>
    </lineage>
</organism>
<evidence type="ECO:0000256" key="4">
    <source>
        <dbReference type="ARBA" id="ARBA00023187"/>
    </source>
</evidence>
<dbReference type="GO" id="GO:0000350">
    <property type="term" value="P:generation of catalytic spliceosome for second transesterification step"/>
    <property type="evidence" value="ECO:0007669"/>
    <property type="project" value="InterPro"/>
</dbReference>
<reference evidence="6 7" key="1">
    <citation type="journal article" date="2023" name="G3 (Bethesda)">
        <title>A high-quality reference genome for the fission yeast Schizosaccharomyces osmophilus.</title>
        <authorList>
            <person name="Jia G.S."/>
            <person name="Zhang W.C."/>
            <person name="Liang Y."/>
            <person name="Liu X.H."/>
            <person name="Rhind N."/>
            <person name="Pidoux A."/>
            <person name="Brysch-Herzberg M."/>
            <person name="Du L.L."/>
        </authorList>
    </citation>
    <scope>NUCLEOTIDE SEQUENCE [LARGE SCALE GENOMIC DNA]</scope>
    <source>
        <strain evidence="6 7">CBS 15793</strain>
    </source>
</reference>
<proteinExistence type="inferred from homology"/>